<dbReference type="PANTHER" id="PTHR43042">
    <property type="entry name" value="SAM-DEPENDENT METHYLTRANSFERASE"/>
    <property type="match status" value="1"/>
</dbReference>
<organism evidence="6 7">
    <name type="scientific">Psychromonas aquatilis</name>
    <dbReference type="NCBI Taxonomy" id="2005072"/>
    <lineage>
        <taxon>Bacteria</taxon>
        <taxon>Pseudomonadati</taxon>
        <taxon>Pseudomonadota</taxon>
        <taxon>Gammaproteobacteria</taxon>
        <taxon>Alteromonadales</taxon>
        <taxon>Psychromonadaceae</taxon>
        <taxon>Psychromonas</taxon>
    </lineage>
</organism>
<name>A0ABU9GSV9_9GAMM</name>
<evidence type="ECO:0000313" key="6">
    <source>
        <dbReference type="EMBL" id="MEL0630299.1"/>
    </source>
</evidence>
<evidence type="ECO:0000313" key="7">
    <source>
        <dbReference type="Proteomes" id="UP001369082"/>
    </source>
</evidence>
<keyword evidence="3 6" id="KW-0808">Transferase</keyword>
<dbReference type="EC" id="2.1.1.-" evidence="6"/>
<dbReference type="CDD" id="cd02440">
    <property type="entry name" value="AdoMet_MTases"/>
    <property type="match status" value="1"/>
</dbReference>
<protein>
    <submittedName>
        <fullName evidence="6">Class I SAM-dependent methyltransferase</fullName>
        <ecNumber evidence="6">2.1.1.-</ecNumber>
    </submittedName>
</protein>
<dbReference type="GO" id="GO:0008168">
    <property type="term" value="F:methyltransferase activity"/>
    <property type="evidence" value="ECO:0007669"/>
    <property type="project" value="UniProtKB-KW"/>
</dbReference>
<dbReference type="RefSeq" id="WP_341598427.1">
    <property type="nucleotide sequence ID" value="NZ_JBAKAZ010000048.1"/>
</dbReference>
<dbReference type="EMBL" id="JBAKAZ010000048">
    <property type="protein sequence ID" value="MEL0630299.1"/>
    <property type="molecule type" value="Genomic_DNA"/>
</dbReference>
<reference evidence="6 7" key="1">
    <citation type="submission" date="2024-02" db="EMBL/GenBank/DDBJ databases">
        <title>Bacteria isolated from the canopy kelp, Nereocystis luetkeana.</title>
        <authorList>
            <person name="Pfister C.A."/>
            <person name="Younker I.T."/>
            <person name="Light S.H."/>
        </authorList>
    </citation>
    <scope>NUCLEOTIDE SEQUENCE [LARGE SCALE GENOMIC DNA]</scope>
    <source>
        <strain evidence="6 7">TI.1.05</strain>
    </source>
</reference>
<accession>A0ABU9GSV9</accession>
<dbReference type="InterPro" id="IPR019614">
    <property type="entry name" value="SAM-dep_methyl-trfase"/>
</dbReference>
<keyword evidence="2 6" id="KW-0489">Methyltransferase</keyword>
<dbReference type="InterPro" id="IPR029063">
    <property type="entry name" value="SAM-dependent_MTases_sf"/>
</dbReference>
<comment type="caution">
    <text evidence="6">The sequence shown here is derived from an EMBL/GenBank/DDBJ whole genome shotgun (WGS) entry which is preliminary data.</text>
</comment>
<dbReference type="Pfam" id="PF10672">
    <property type="entry name" value="Methyltrans_SAM"/>
    <property type="match status" value="1"/>
</dbReference>
<dbReference type="GO" id="GO:0032259">
    <property type="term" value="P:methylation"/>
    <property type="evidence" value="ECO:0007669"/>
    <property type="project" value="UniProtKB-KW"/>
</dbReference>
<gene>
    <name evidence="6" type="ORF">V6256_11845</name>
</gene>
<dbReference type="Gene3D" id="3.40.50.150">
    <property type="entry name" value="Vaccinia Virus protein VP39"/>
    <property type="match status" value="1"/>
</dbReference>
<evidence type="ECO:0000256" key="3">
    <source>
        <dbReference type="ARBA" id="ARBA00022679"/>
    </source>
</evidence>
<evidence type="ECO:0000259" key="5">
    <source>
        <dbReference type="Pfam" id="PF10672"/>
    </source>
</evidence>
<keyword evidence="1" id="KW-0698">rRNA processing</keyword>
<evidence type="ECO:0000256" key="1">
    <source>
        <dbReference type="ARBA" id="ARBA00022552"/>
    </source>
</evidence>
<dbReference type="PANTHER" id="PTHR43042:SF2">
    <property type="entry name" value="SAM-DEPENDENT METHYLTRANSFERASE"/>
    <property type="match status" value="1"/>
</dbReference>
<dbReference type="SUPFAM" id="SSF53335">
    <property type="entry name" value="S-adenosyl-L-methionine-dependent methyltransferases"/>
    <property type="match status" value="1"/>
</dbReference>
<feature type="domain" description="S-adenosylmethionine-dependent methyltransferase" evidence="5">
    <location>
        <begin position="62"/>
        <end position="218"/>
    </location>
</feature>
<dbReference type="Proteomes" id="UP001369082">
    <property type="component" value="Unassembled WGS sequence"/>
</dbReference>
<dbReference type="InterPro" id="IPR013780">
    <property type="entry name" value="Glyco_hydro_b"/>
</dbReference>
<evidence type="ECO:0000256" key="2">
    <source>
        <dbReference type="ARBA" id="ARBA00022603"/>
    </source>
</evidence>
<keyword evidence="7" id="KW-1185">Reference proteome</keyword>
<keyword evidence="4" id="KW-0949">S-adenosyl-L-methionine</keyword>
<evidence type="ECO:0000256" key="4">
    <source>
        <dbReference type="ARBA" id="ARBA00022691"/>
    </source>
</evidence>
<proteinExistence type="predicted"/>
<sequence>MIKRTFTFPWHDYELIDAGNNQKLERWGDVITIRPEVNAYYEPVLSKKQWLAKAHFEFVESSSSAGEWKSLQGNLAHDWQIQFNNITINLHLTKFKHVGLFPEQRANWDFIADNLQSGDRFLNLFAYTGVATLVARDQGAEVLHCDSVKQIIKWGRENMESSGLTDVHWVLEDALKFAQREIKRGKQYQGLVMDPPAFGIGAKKERWKIENKFPELIEAALALRAKGGFIVANTYSPRLDADRIRQITNELCNGEKVQVTTLSVKSTTGKILDYGLRTVITEG</sequence>
<dbReference type="Gene3D" id="2.60.40.1180">
    <property type="entry name" value="Golgi alpha-mannosidase II"/>
    <property type="match status" value="1"/>
</dbReference>